<proteinExistence type="predicted"/>
<dbReference type="HOGENOM" id="CLU_1774861_0_0_7"/>
<name>Q7VF89_HELHP</name>
<dbReference type="EMBL" id="AE017125">
    <property type="protein sequence ID" value="AAP78385.1"/>
    <property type="molecule type" value="Genomic_DNA"/>
</dbReference>
<evidence type="ECO:0000313" key="2">
    <source>
        <dbReference type="Proteomes" id="UP000002495"/>
    </source>
</evidence>
<sequence length="146" mass="16760">MKVNIKKVWFLGIVFGIQVYALEHSHPKVPCVPQDEVTKHYSAIQSKSVPECLDLFNNKVKLGSHCVYKNKTLDDVYNSLRKKHSFLPQKISTQSILEQRHAAEIELPSENQVLILLSFDTDKAHHLITYDENNNTTIHTTCFVMP</sequence>
<accession>Q7VF89</accession>
<reference evidence="1 2" key="1">
    <citation type="journal article" date="2003" name="Proc. Natl. Acad. Sci. U.S.A.">
        <title>The complete genome sequence of the carcinogenic bacterium Helicobacter hepaticus.</title>
        <authorList>
            <person name="Suerbaum S."/>
            <person name="Josenhans C."/>
            <person name="Sterzenbach T."/>
            <person name="Drescher B."/>
            <person name="Brandt P."/>
            <person name="Bell M."/>
            <person name="Droege M."/>
            <person name="Fartmann B."/>
            <person name="Fischer H.-P."/>
            <person name="Ge Z."/>
            <person name="Hoerster A."/>
            <person name="Holland R."/>
            <person name="Klein K."/>
            <person name="Koenig J."/>
            <person name="Macko L."/>
            <person name="Mendz G.L."/>
            <person name="Nyakatura G."/>
            <person name="Schauer D.B."/>
            <person name="Shen Z."/>
            <person name="Weber J."/>
            <person name="Frosch M."/>
            <person name="Fox J.G."/>
        </authorList>
    </citation>
    <scope>NUCLEOTIDE SEQUENCE [LARGE SCALE GENOMIC DNA]</scope>
    <source>
        <strain evidence="2">ATCC 51449 / 3B1</strain>
    </source>
</reference>
<evidence type="ECO:0000313" key="1">
    <source>
        <dbReference type="EMBL" id="AAP78385.1"/>
    </source>
</evidence>
<dbReference type="AlphaFoldDB" id="Q7VF89"/>
<dbReference type="KEGG" id="hhe:HH_1788"/>
<organism evidence="1 2">
    <name type="scientific">Helicobacter hepaticus (strain ATCC 51449 / 3B1)</name>
    <dbReference type="NCBI Taxonomy" id="235279"/>
    <lineage>
        <taxon>Bacteria</taxon>
        <taxon>Pseudomonadati</taxon>
        <taxon>Campylobacterota</taxon>
        <taxon>Epsilonproteobacteria</taxon>
        <taxon>Campylobacterales</taxon>
        <taxon>Helicobacteraceae</taxon>
        <taxon>Helicobacter</taxon>
    </lineage>
</organism>
<dbReference type="Proteomes" id="UP000002495">
    <property type="component" value="Chromosome"/>
</dbReference>
<protein>
    <submittedName>
        <fullName evidence="1">Uncharacterized protein</fullName>
    </submittedName>
</protein>
<dbReference type="STRING" id="235279.HH_1788"/>
<dbReference type="RefSeq" id="WP_011116627.1">
    <property type="nucleotide sequence ID" value="NC_004917.1"/>
</dbReference>
<keyword evidence="2" id="KW-1185">Reference proteome</keyword>
<gene>
    <name evidence="1" type="ordered locus">HH_1788</name>
</gene>